<protein>
    <submittedName>
        <fullName evidence="2">Uncharacterized protein</fullName>
    </submittedName>
</protein>
<evidence type="ECO:0000256" key="1">
    <source>
        <dbReference type="SAM" id="MobiDB-lite"/>
    </source>
</evidence>
<feature type="compositionally biased region" description="Basic and acidic residues" evidence="1">
    <location>
        <begin position="190"/>
        <end position="211"/>
    </location>
</feature>
<dbReference type="EMBL" id="CAUYUJ010018464">
    <property type="protein sequence ID" value="CAK0883781.1"/>
    <property type="molecule type" value="Genomic_DNA"/>
</dbReference>
<proteinExistence type="predicted"/>
<sequence length="211" mass="24329">MRETNRSEVRAQDAMAVSHIAARKRDEITPQGVEGDRTKAARPTHSCTYAGNLPYTVYTPSRRRMRPRRCYTRRGRTRRKRGTALYTKPAGLDPPGDPGGFGWSPRERRAGGGRACQVVVDAFWNDLAARPHATTFEQACAPSPRSVGREEEEEEEKKSKRRRRSRRRRRTRVQVQGRHHHQAIQVVRGRNRDQGIGEHRWGREIGETRKE</sequence>
<organism evidence="2 3">
    <name type="scientific">Prorocentrum cordatum</name>
    <dbReference type="NCBI Taxonomy" id="2364126"/>
    <lineage>
        <taxon>Eukaryota</taxon>
        <taxon>Sar</taxon>
        <taxon>Alveolata</taxon>
        <taxon>Dinophyceae</taxon>
        <taxon>Prorocentrales</taxon>
        <taxon>Prorocentraceae</taxon>
        <taxon>Prorocentrum</taxon>
    </lineage>
</organism>
<evidence type="ECO:0000313" key="3">
    <source>
        <dbReference type="Proteomes" id="UP001189429"/>
    </source>
</evidence>
<feature type="region of interest" description="Disordered" evidence="1">
    <location>
        <begin position="86"/>
        <end position="109"/>
    </location>
</feature>
<feature type="compositionally biased region" description="Basic residues" evidence="1">
    <location>
        <begin position="159"/>
        <end position="182"/>
    </location>
</feature>
<keyword evidence="3" id="KW-1185">Reference proteome</keyword>
<evidence type="ECO:0000313" key="2">
    <source>
        <dbReference type="EMBL" id="CAK0883781.1"/>
    </source>
</evidence>
<name>A0ABN9WG14_9DINO</name>
<comment type="caution">
    <text evidence="2">The sequence shown here is derived from an EMBL/GenBank/DDBJ whole genome shotgun (WGS) entry which is preliminary data.</text>
</comment>
<dbReference type="Proteomes" id="UP001189429">
    <property type="component" value="Unassembled WGS sequence"/>
</dbReference>
<gene>
    <name evidence="2" type="ORF">PCOR1329_LOCUS65907</name>
</gene>
<feature type="region of interest" description="Disordered" evidence="1">
    <location>
        <begin position="135"/>
        <end position="211"/>
    </location>
</feature>
<accession>A0ABN9WG14</accession>
<feature type="compositionally biased region" description="Basic and acidic residues" evidence="1">
    <location>
        <begin position="23"/>
        <end position="39"/>
    </location>
</feature>
<feature type="region of interest" description="Disordered" evidence="1">
    <location>
        <begin position="19"/>
        <end position="46"/>
    </location>
</feature>
<reference evidence="2" key="1">
    <citation type="submission" date="2023-10" db="EMBL/GenBank/DDBJ databases">
        <authorList>
            <person name="Chen Y."/>
            <person name="Shah S."/>
            <person name="Dougan E. K."/>
            <person name="Thang M."/>
            <person name="Chan C."/>
        </authorList>
    </citation>
    <scope>NUCLEOTIDE SEQUENCE [LARGE SCALE GENOMIC DNA]</scope>
</reference>